<organism evidence="1 2">
    <name type="scientific">candidate division MSBL1 archaeon SCGC-AAA259A05</name>
    <dbReference type="NCBI Taxonomy" id="1698259"/>
    <lineage>
        <taxon>Archaea</taxon>
        <taxon>Methanobacteriati</taxon>
        <taxon>Methanobacteriota</taxon>
        <taxon>candidate division MSBL1</taxon>
    </lineage>
</organism>
<keyword evidence="2" id="KW-1185">Reference proteome</keyword>
<comment type="caution">
    <text evidence="1">The sequence shown here is derived from an EMBL/GenBank/DDBJ whole genome shotgun (WGS) entry which is preliminary data.</text>
</comment>
<reference evidence="1 2" key="1">
    <citation type="journal article" date="2016" name="Sci. Rep.">
        <title>Metabolic traits of an uncultured archaeal lineage -MSBL1- from brine pools of the Red Sea.</title>
        <authorList>
            <person name="Mwirichia R."/>
            <person name="Alam I."/>
            <person name="Rashid M."/>
            <person name="Vinu M."/>
            <person name="Ba-Alawi W."/>
            <person name="Anthony Kamau A."/>
            <person name="Kamanda Ngugi D."/>
            <person name="Goker M."/>
            <person name="Klenk H.P."/>
            <person name="Bajic V."/>
            <person name="Stingl U."/>
        </authorList>
    </citation>
    <scope>NUCLEOTIDE SEQUENCE [LARGE SCALE GENOMIC DNA]</scope>
    <source>
        <strain evidence="1">SCGC-AAA259A05</strain>
    </source>
</reference>
<evidence type="ECO:0000313" key="2">
    <source>
        <dbReference type="Proteomes" id="UP000070163"/>
    </source>
</evidence>
<accession>A0A133U9D1</accession>
<dbReference type="Proteomes" id="UP000070163">
    <property type="component" value="Unassembled WGS sequence"/>
</dbReference>
<name>A0A133U9D1_9EURY</name>
<gene>
    <name evidence="1" type="ORF">AKJ57_03665</name>
</gene>
<proteinExistence type="predicted"/>
<protein>
    <submittedName>
        <fullName evidence="1">Uncharacterized protein</fullName>
    </submittedName>
</protein>
<dbReference type="AlphaFoldDB" id="A0A133U9D1"/>
<sequence>MTGDDQEQLIAITTKCGNCGRKLEPVPPCFDCETALEQVDSFAIRKKDGRGFCIVYECPECGNVYRLTVEEVPSPPS</sequence>
<dbReference type="EMBL" id="LHXJ01000038">
    <property type="protein sequence ID" value="KXA90790.1"/>
    <property type="molecule type" value="Genomic_DNA"/>
</dbReference>
<evidence type="ECO:0000313" key="1">
    <source>
        <dbReference type="EMBL" id="KXA90790.1"/>
    </source>
</evidence>